<gene>
    <name evidence="2" type="ORF">SLS56_012167</name>
</gene>
<feature type="compositionally biased region" description="Polar residues" evidence="1">
    <location>
        <begin position="44"/>
        <end position="53"/>
    </location>
</feature>
<name>A0ABR3S9L8_9PEZI</name>
<evidence type="ECO:0000313" key="2">
    <source>
        <dbReference type="EMBL" id="KAL1614196.1"/>
    </source>
</evidence>
<sequence length="426" mass="48008">MTQEAPSVIADIEVVQNTLRGANSSRRLGERLLSTGKQDRDSRATGQPLSDQNSSNIEQVLLELIEFLNTPSPEHLTDDDAAVAATLLKEKSDHLIETIEDVLPTLEERSLRDLQDLDLAESSQIKKHIQLRLKVLDDETSACTLTVNFTDKARAEQRFRLGTVGDDNVIVEYRGYDQEDAGEFERVMDQVSRVSALLMEPKPATFRCLDGMGIVKETLLSPRIGFVYHNPENRKTPEYTVLSEFIKEGTSVALDKRVRVASALCEALLNLHSVGWLHKAIKSENVLLFKDNNAGNSVPANPTYDLDNPYLIGFDCSRPADAETRKTVDFTLEENLYKHPDRWGKPVRYQRQHDIYAFGFRHIKDPCALKQMLETRFIDRLAHYAGSAYAGAAKTCLNISGWIECEESEFQEAIRRKVLSPLQVSV</sequence>
<dbReference type="Proteomes" id="UP001521116">
    <property type="component" value="Unassembled WGS sequence"/>
</dbReference>
<dbReference type="PANTHER" id="PTHR37542">
    <property type="entry name" value="HELO DOMAIN-CONTAINING PROTEIN-RELATED"/>
    <property type="match status" value="1"/>
</dbReference>
<dbReference type="Gene3D" id="1.10.510.10">
    <property type="entry name" value="Transferase(Phosphotransferase) domain 1"/>
    <property type="match status" value="1"/>
</dbReference>
<organism evidence="2 3">
    <name type="scientific">Neofusicoccum ribis</name>
    <dbReference type="NCBI Taxonomy" id="45134"/>
    <lineage>
        <taxon>Eukaryota</taxon>
        <taxon>Fungi</taxon>
        <taxon>Dikarya</taxon>
        <taxon>Ascomycota</taxon>
        <taxon>Pezizomycotina</taxon>
        <taxon>Dothideomycetes</taxon>
        <taxon>Dothideomycetes incertae sedis</taxon>
        <taxon>Botryosphaeriales</taxon>
        <taxon>Botryosphaeriaceae</taxon>
        <taxon>Neofusicoccum</taxon>
    </lineage>
</organism>
<dbReference type="PANTHER" id="PTHR37542:SF3">
    <property type="entry name" value="PRION-INHIBITION AND PROPAGATION HELO DOMAIN-CONTAINING PROTEIN"/>
    <property type="match status" value="1"/>
</dbReference>
<evidence type="ECO:0000313" key="3">
    <source>
        <dbReference type="Proteomes" id="UP001521116"/>
    </source>
</evidence>
<evidence type="ECO:0000256" key="1">
    <source>
        <dbReference type="SAM" id="MobiDB-lite"/>
    </source>
</evidence>
<comment type="caution">
    <text evidence="2">The sequence shown here is derived from an EMBL/GenBank/DDBJ whole genome shotgun (WGS) entry which is preliminary data.</text>
</comment>
<dbReference type="SUPFAM" id="SSF56112">
    <property type="entry name" value="Protein kinase-like (PK-like)"/>
    <property type="match status" value="1"/>
</dbReference>
<proteinExistence type="predicted"/>
<keyword evidence="3" id="KW-1185">Reference proteome</keyword>
<feature type="region of interest" description="Disordered" evidence="1">
    <location>
        <begin position="26"/>
        <end position="53"/>
    </location>
</feature>
<accession>A0ABR3S9L8</accession>
<dbReference type="InterPro" id="IPR011009">
    <property type="entry name" value="Kinase-like_dom_sf"/>
</dbReference>
<dbReference type="EMBL" id="JAJVDC020000412">
    <property type="protein sequence ID" value="KAL1614196.1"/>
    <property type="molecule type" value="Genomic_DNA"/>
</dbReference>
<protein>
    <recommendedName>
        <fullName evidence="4">Protein kinase domain-containing protein</fullName>
    </recommendedName>
</protein>
<evidence type="ECO:0008006" key="4">
    <source>
        <dbReference type="Google" id="ProtNLM"/>
    </source>
</evidence>
<reference evidence="2 3" key="1">
    <citation type="submission" date="2024-02" db="EMBL/GenBank/DDBJ databases">
        <title>De novo assembly and annotation of 12 fungi associated with fruit tree decline syndrome in Ontario, Canada.</title>
        <authorList>
            <person name="Sulman M."/>
            <person name="Ellouze W."/>
            <person name="Ilyukhin E."/>
        </authorList>
    </citation>
    <scope>NUCLEOTIDE SEQUENCE [LARGE SCALE GENOMIC DNA]</scope>
    <source>
        <strain evidence="2 3">M1-105</strain>
    </source>
</reference>